<dbReference type="Gene3D" id="1.10.1790.10">
    <property type="entry name" value="PRD domain"/>
    <property type="match status" value="1"/>
</dbReference>
<dbReference type="InterPro" id="IPR036388">
    <property type="entry name" value="WH-like_DNA-bd_sf"/>
</dbReference>
<feature type="region of interest" description="Disordered" evidence="5">
    <location>
        <begin position="531"/>
        <end position="556"/>
    </location>
</feature>
<dbReference type="PANTHER" id="PTHR30185:SF18">
    <property type="entry name" value="TRANSCRIPTIONAL REGULATOR MTLR"/>
    <property type="match status" value="1"/>
</dbReference>
<sequence>MRLHVRARDVLLVLTEAGHPVKIKQLAERFAVSERTIKYDLELIRERLAGTKAELMSRPNRGVWLEGDEATRRLLREAVASEESSSFLSARERQNRMALLLLDQSGFITLEQLAEGVQASRNTVLSDLQKAEESWGRWGIGLERESGKGVRLTGAESEKRRLLQSVAESVLTGSDMLRIVQGLWRGFPWPKDVGNKLEPSLLGLADMDRVQAATGRIIRLWKERLDTTVSDEAAIGVLFRMAVTVKRLRNGQALPATRAEDGRRQQQEQEHVAEGGEAVPACQEMLLQSFGELGLLQDMNAKRFSAEWETAYALMPLVSGEGRSDMVVPAEQRRKRMELASFVRKLVDRLAERMELPFGRDGELYEGLLTHLIRKADRRRFGVHDANPLAAEIARTYPEPFEAVKLACRQLESAYGFKLSDSEVAYLVMHVQAAIERERETVRFRAVVVCGTGKGTARLLKTLIQNRVRHIEVAECCSVSEAENAVNRTDADLAISVLPMELPVPVVKVSPLPTGEDFAAIAACLERLDPSKTESSDRRGKAGGWAHPAAATPEPSSVMPLADMLGRLDPADWPAAEQVSRDLTIRGFELMQAIAGRFQANLTESATAGLSLHVMLMVQRLAFGHPYEDMQPVLPADTPEEAEWREALAGIFGQYGLPAAEAEWRAIMRYFQPLGEGGLS</sequence>
<dbReference type="PROSITE" id="PS51372">
    <property type="entry name" value="PRD_2"/>
    <property type="match status" value="1"/>
</dbReference>
<dbReference type="GO" id="GO:0009401">
    <property type="term" value="P:phosphoenolpyruvate-dependent sugar phosphotransferase system"/>
    <property type="evidence" value="ECO:0007669"/>
    <property type="project" value="InterPro"/>
</dbReference>
<name>A0A5C4SXN5_9BACL</name>
<reference evidence="8 9" key="1">
    <citation type="submission" date="2019-05" db="EMBL/GenBank/DDBJ databases">
        <title>We sequenced the genome of Paenibacillus hemerocallicola KCTC 33185 for further insight into its adaptation and study the phylogeny of Paenibacillus.</title>
        <authorList>
            <person name="Narsing Rao M.P."/>
        </authorList>
    </citation>
    <scope>NUCLEOTIDE SEQUENCE [LARGE SCALE GENOMIC DNA]</scope>
    <source>
        <strain evidence="8 9">KCTC 33185</strain>
    </source>
</reference>
<dbReference type="InterPro" id="IPR013011">
    <property type="entry name" value="PTS_EIIB_2"/>
</dbReference>
<feature type="compositionally biased region" description="Basic and acidic residues" evidence="5">
    <location>
        <begin position="531"/>
        <end position="540"/>
    </location>
</feature>
<evidence type="ECO:0000256" key="5">
    <source>
        <dbReference type="SAM" id="MobiDB-lite"/>
    </source>
</evidence>
<feature type="region of interest" description="Disordered" evidence="5">
    <location>
        <begin position="254"/>
        <end position="275"/>
    </location>
</feature>
<dbReference type="SUPFAM" id="SSF52794">
    <property type="entry name" value="PTS system IIB component-like"/>
    <property type="match status" value="1"/>
</dbReference>
<dbReference type="PANTHER" id="PTHR30185">
    <property type="entry name" value="CRYPTIC BETA-GLUCOSIDE BGL OPERON ANTITERMINATOR"/>
    <property type="match status" value="1"/>
</dbReference>
<dbReference type="Gene3D" id="3.40.50.2300">
    <property type="match status" value="1"/>
</dbReference>
<evidence type="ECO:0000256" key="3">
    <source>
        <dbReference type="ARBA" id="ARBA00023015"/>
    </source>
</evidence>
<dbReference type="InterPro" id="IPR036095">
    <property type="entry name" value="PTS_EIIB-like_sf"/>
</dbReference>
<comment type="caution">
    <text evidence="8">The sequence shown here is derived from an EMBL/GenBank/DDBJ whole genome shotgun (WGS) entry which is preliminary data.</text>
</comment>
<dbReference type="RefSeq" id="WP_139606942.1">
    <property type="nucleotide sequence ID" value="NZ_VDCQ01000079.1"/>
</dbReference>
<dbReference type="GO" id="GO:0006355">
    <property type="term" value="P:regulation of DNA-templated transcription"/>
    <property type="evidence" value="ECO:0007669"/>
    <property type="project" value="InterPro"/>
</dbReference>
<evidence type="ECO:0000256" key="4">
    <source>
        <dbReference type="ARBA" id="ARBA00023163"/>
    </source>
</evidence>
<dbReference type="InterPro" id="IPR013196">
    <property type="entry name" value="HTH_11"/>
</dbReference>
<dbReference type="EMBL" id="VDCQ01000079">
    <property type="protein sequence ID" value="TNJ60872.1"/>
    <property type="molecule type" value="Genomic_DNA"/>
</dbReference>
<feature type="domain" description="PTS EIIB type-2" evidence="6">
    <location>
        <begin position="444"/>
        <end position="533"/>
    </location>
</feature>
<dbReference type="PROSITE" id="PS51099">
    <property type="entry name" value="PTS_EIIB_TYPE_2"/>
    <property type="match status" value="1"/>
</dbReference>
<dbReference type="GO" id="GO:0008982">
    <property type="term" value="F:protein-N(PI)-phosphohistidine-sugar phosphotransferase activity"/>
    <property type="evidence" value="ECO:0007669"/>
    <property type="project" value="InterPro"/>
</dbReference>
<dbReference type="Pfam" id="PF00874">
    <property type="entry name" value="PRD"/>
    <property type="match status" value="1"/>
</dbReference>
<evidence type="ECO:0000259" key="6">
    <source>
        <dbReference type="PROSITE" id="PS51099"/>
    </source>
</evidence>
<keyword evidence="4" id="KW-0804">Transcription</keyword>
<evidence type="ECO:0000256" key="2">
    <source>
        <dbReference type="ARBA" id="ARBA00022737"/>
    </source>
</evidence>
<keyword evidence="3" id="KW-0805">Transcription regulation</keyword>
<organism evidence="8 9">
    <name type="scientific">Paenibacillus hemerocallicola</name>
    <dbReference type="NCBI Taxonomy" id="1172614"/>
    <lineage>
        <taxon>Bacteria</taxon>
        <taxon>Bacillati</taxon>
        <taxon>Bacillota</taxon>
        <taxon>Bacilli</taxon>
        <taxon>Bacillales</taxon>
        <taxon>Paenibacillaceae</taxon>
        <taxon>Paenibacillus</taxon>
    </lineage>
</organism>
<evidence type="ECO:0000259" key="7">
    <source>
        <dbReference type="PROSITE" id="PS51372"/>
    </source>
</evidence>
<dbReference type="CDD" id="cd05568">
    <property type="entry name" value="PTS_IIB_bgl_like"/>
    <property type="match status" value="1"/>
</dbReference>
<accession>A0A5C4SXN5</accession>
<dbReference type="Pfam" id="PF08279">
    <property type="entry name" value="HTH_11"/>
    <property type="match status" value="1"/>
</dbReference>
<gene>
    <name evidence="8" type="ORF">FE784_35300</name>
</gene>
<evidence type="ECO:0000313" key="9">
    <source>
        <dbReference type="Proteomes" id="UP000307943"/>
    </source>
</evidence>
<keyword evidence="2" id="KW-0677">Repeat</keyword>
<feature type="domain" description="PRD" evidence="7">
    <location>
        <begin position="334"/>
        <end position="441"/>
    </location>
</feature>
<dbReference type="OrthoDB" id="9776005at2"/>
<evidence type="ECO:0000313" key="8">
    <source>
        <dbReference type="EMBL" id="TNJ60872.1"/>
    </source>
</evidence>
<proteinExistence type="predicted"/>
<dbReference type="Gene3D" id="1.10.10.10">
    <property type="entry name" value="Winged helix-like DNA-binding domain superfamily/Winged helix DNA-binding domain"/>
    <property type="match status" value="2"/>
</dbReference>
<dbReference type="Proteomes" id="UP000307943">
    <property type="component" value="Unassembled WGS sequence"/>
</dbReference>
<keyword evidence="1" id="KW-0808">Transferase</keyword>
<evidence type="ECO:0000256" key="1">
    <source>
        <dbReference type="ARBA" id="ARBA00022679"/>
    </source>
</evidence>
<dbReference type="InterPro" id="IPR036634">
    <property type="entry name" value="PRD_sf"/>
</dbReference>
<dbReference type="InterPro" id="IPR011608">
    <property type="entry name" value="PRD"/>
</dbReference>
<protein>
    <submittedName>
        <fullName evidence="8">Transcription antiterminator</fullName>
    </submittedName>
</protein>
<feature type="compositionally biased region" description="Basic and acidic residues" evidence="5">
    <location>
        <begin position="258"/>
        <end position="274"/>
    </location>
</feature>
<dbReference type="InterPro" id="IPR050661">
    <property type="entry name" value="BglG_antiterminators"/>
</dbReference>
<dbReference type="SUPFAM" id="SSF63520">
    <property type="entry name" value="PTS-regulatory domain, PRD"/>
    <property type="match status" value="1"/>
</dbReference>
<dbReference type="AlphaFoldDB" id="A0A5C4SXN5"/>
<keyword evidence="9" id="KW-1185">Reference proteome</keyword>